<organism evidence="3 4">
    <name type="scientific">Thalassobacterium maritimum</name>
    <dbReference type="NCBI Taxonomy" id="3041265"/>
    <lineage>
        <taxon>Bacteria</taxon>
        <taxon>Pseudomonadati</taxon>
        <taxon>Verrucomicrobiota</taxon>
        <taxon>Opitutia</taxon>
        <taxon>Puniceicoccales</taxon>
        <taxon>Coraliomargaritaceae</taxon>
        <taxon>Thalassobacterium</taxon>
    </lineage>
</organism>
<name>A0ABU1AP17_9BACT</name>
<feature type="region of interest" description="Disordered" evidence="1">
    <location>
        <begin position="32"/>
        <end position="118"/>
    </location>
</feature>
<protein>
    <submittedName>
        <fullName evidence="3">Uncharacterized protein</fullName>
    </submittedName>
</protein>
<sequence>MAISLEELQQQRQQVQQHLAWLDAKIGELSPEDPAASTIKAPRSEAQTAPTAPTANSSAPETSPAQTPAHPNSNETGNETGSETSQPEPTAESPSQADSSTAPPVPAPPVPDIESSYKNKTQSEIQRAKIGCLVLFVLATALFLFLLFGLPYLL</sequence>
<evidence type="ECO:0000256" key="1">
    <source>
        <dbReference type="SAM" id="MobiDB-lite"/>
    </source>
</evidence>
<keyword evidence="2" id="KW-1133">Transmembrane helix</keyword>
<feature type="transmembrane region" description="Helical" evidence="2">
    <location>
        <begin position="130"/>
        <end position="153"/>
    </location>
</feature>
<proteinExistence type="predicted"/>
<comment type="caution">
    <text evidence="3">The sequence shown here is derived from an EMBL/GenBank/DDBJ whole genome shotgun (WGS) entry which is preliminary data.</text>
</comment>
<feature type="compositionally biased region" description="Polar residues" evidence="1">
    <location>
        <begin position="69"/>
        <end position="101"/>
    </location>
</feature>
<feature type="compositionally biased region" description="Low complexity" evidence="1">
    <location>
        <begin position="44"/>
        <end position="65"/>
    </location>
</feature>
<keyword evidence="4" id="KW-1185">Reference proteome</keyword>
<evidence type="ECO:0000256" key="2">
    <source>
        <dbReference type="SAM" id="Phobius"/>
    </source>
</evidence>
<keyword evidence="2" id="KW-0472">Membrane</keyword>
<dbReference type="EMBL" id="JARXHW010000001">
    <property type="protein sequence ID" value="MDQ8205917.1"/>
    <property type="molecule type" value="Genomic_DNA"/>
</dbReference>
<evidence type="ECO:0000313" key="3">
    <source>
        <dbReference type="EMBL" id="MDQ8205917.1"/>
    </source>
</evidence>
<dbReference type="RefSeq" id="WP_308947878.1">
    <property type="nucleotide sequence ID" value="NZ_JARXHW010000001.1"/>
</dbReference>
<evidence type="ECO:0000313" key="4">
    <source>
        <dbReference type="Proteomes" id="UP001225316"/>
    </source>
</evidence>
<accession>A0ABU1AP17</accession>
<gene>
    <name evidence="3" type="ORF">QEH52_00215</name>
</gene>
<keyword evidence="2" id="KW-0812">Transmembrane</keyword>
<dbReference type="Proteomes" id="UP001225316">
    <property type="component" value="Unassembled WGS sequence"/>
</dbReference>
<reference evidence="3 4" key="1">
    <citation type="submission" date="2023-04" db="EMBL/GenBank/DDBJ databases">
        <title>A novel bacteria isolated from coastal sediment.</title>
        <authorList>
            <person name="Liu X.-J."/>
            <person name="Du Z.-J."/>
        </authorList>
    </citation>
    <scope>NUCLEOTIDE SEQUENCE [LARGE SCALE GENOMIC DNA]</scope>
    <source>
        <strain evidence="3 4">SDUM461003</strain>
    </source>
</reference>